<organism evidence="1 2">
    <name type="scientific">Streptococcus salivarius</name>
    <dbReference type="NCBI Taxonomy" id="1304"/>
    <lineage>
        <taxon>Bacteria</taxon>
        <taxon>Bacillati</taxon>
        <taxon>Bacillota</taxon>
        <taxon>Bacilli</taxon>
        <taxon>Lactobacillales</taxon>
        <taxon>Streptococcaceae</taxon>
        <taxon>Streptococcus</taxon>
    </lineage>
</organism>
<evidence type="ECO:0000313" key="2">
    <source>
        <dbReference type="Proteomes" id="UP000516705"/>
    </source>
</evidence>
<proteinExistence type="predicted"/>
<evidence type="ECO:0000313" key="1">
    <source>
        <dbReference type="EMBL" id="QMI52040.1"/>
    </source>
</evidence>
<sequence>MRNLKYVIQEDSMLLSYFGKRCRITLPKKLSKDEVLQLVISNINEIFGLKQELSKSLALFKIGEQIFCLPKEAETSLKRFFPAIRLLSEEEESLLRQNLQFLGNLKGTFYLKTDGKQMIHQLEEGISIYHVLDQADTIFKLPTINRFLDINILKNIYFENLIDSFDIINRQGTCHLEISTNEKEIFSFEDTNMEDLVFKSVKKIMESKLSYRYIGIGRNRSECLEDYLMKHGASSTPIFCQDSLSKFLGLVLAKKENL</sequence>
<dbReference type="AlphaFoldDB" id="A0A7L6WPD5"/>
<geneLocation type="plasmid" evidence="1 2">
    <name>pIKMIN-B501</name>
</geneLocation>
<name>A0A7L6WPD5_STRSL</name>
<dbReference type="Proteomes" id="UP000516705">
    <property type="component" value="Plasmid pIKMIN-B501"/>
</dbReference>
<gene>
    <name evidence="1" type="ORF">HRE60_10175</name>
</gene>
<keyword evidence="1" id="KW-0614">Plasmid</keyword>
<dbReference type="EMBL" id="CP054154">
    <property type="protein sequence ID" value="QMI52040.1"/>
    <property type="molecule type" value="Genomic_DNA"/>
</dbReference>
<dbReference type="RefSeq" id="WP_181671329.1">
    <property type="nucleotide sequence ID" value="NZ_CP054154.1"/>
</dbReference>
<accession>A0A7L6WPD5</accession>
<protein>
    <submittedName>
        <fullName evidence="1">Uncharacterized protein</fullName>
    </submittedName>
</protein>
<reference evidence="1 2" key="1">
    <citation type="journal article" date="2020" name="Microbiol. Resour. Announc.">
        <title>Complete Genome Sequence of Streptococcus salivarius DB-B5, a Novel Probiotic Candidate Isolated from the Supragingival Plaque of a Healthy Female Subject.</title>
        <authorList>
            <person name="Fields F.R."/>
            <person name="Li X."/>
            <person name="Navarre W.W."/>
            <person name="Naito M."/>
        </authorList>
    </citation>
    <scope>NUCLEOTIDE SEQUENCE [LARGE SCALE GENOMIC DNA]</scope>
    <source>
        <strain evidence="1 2">DB-B5</strain>
        <plasmid evidence="1 2">pIKMIN-B501</plasmid>
    </source>
</reference>